<dbReference type="KEGG" id="ttf:THTE_0571"/>
<gene>
    <name evidence="2" type="ORF">THTE_0571</name>
</gene>
<dbReference type="Gene3D" id="3.30.1340.30">
    <property type="match status" value="1"/>
</dbReference>
<dbReference type="Pfam" id="PF04972">
    <property type="entry name" value="BON"/>
    <property type="match status" value="1"/>
</dbReference>
<reference evidence="2 3" key="1">
    <citation type="journal article" name="Front. Microbiol.">
        <title>Sugar Metabolism of the First Thermophilic Planctomycete Thermogutta terrifontis: Comparative Genomic and Transcriptomic Approaches.</title>
        <authorList>
            <person name="Elcheninov A.G."/>
            <person name="Menzel P."/>
            <person name="Gudbergsdottir S.R."/>
            <person name="Slesarev A.I."/>
            <person name="Kadnikov V.V."/>
            <person name="Krogh A."/>
            <person name="Bonch-Osmolovskaya E.A."/>
            <person name="Peng X."/>
            <person name="Kublanov I.V."/>
        </authorList>
    </citation>
    <scope>NUCLEOTIDE SEQUENCE [LARGE SCALE GENOMIC DNA]</scope>
    <source>
        <strain evidence="2 3">R1</strain>
    </source>
</reference>
<name>A0A286RB38_9BACT</name>
<evidence type="ECO:0000259" key="1">
    <source>
        <dbReference type="Pfam" id="PF04972"/>
    </source>
</evidence>
<evidence type="ECO:0000313" key="3">
    <source>
        <dbReference type="Proteomes" id="UP000215086"/>
    </source>
</evidence>
<feature type="domain" description="BON" evidence="1">
    <location>
        <begin position="18"/>
        <end position="75"/>
    </location>
</feature>
<dbReference type="Proteomes" id="UP000215086">
    <property type="component" value="Chromosome"/>
</dbReference>
<organism evidence="2 3">
    <name type="scientific">Thermogutta terrifontis</name>
    <dbReference type="NCBI Taxonomy" id="1331910"/>
    <lineage>
        <taxon>Bacteria</taxon>
        <taxon>Pseudomonadati</taxon>
        <taxon>Planctomycetota</taxon>
        <taxon>Planctomycetia</taxon>
        <taxon>Pirellulales</taxon>
        <taxon>Thermoguttaceae</taxon>
        <taxon>Thermogutta</taxon>
    </lineage>
</organism>
<evidence type="ECO:0000313" key="2">
    <source>
        <dbReference type="EMBL" id="ASV73173.1"/>
    </source>
</evidence>
<dbReference type="EMBL" id="CP018477">
    <property type="protein sequence ID" value="ASV73173.1"/>
    <property type="molecule type" value="Genomic_DNA"/>
</dbReference>
<dbReference type="RefSeq" id="WP_157731634.1">
    <property type="nucleotide sequence ID" value="NZ_CP018477.1"/>
</dbReference>
<protein>
    <recommendedName>
        <fullName evidence="1">BON domain-containing protein</fullName>
    </recommendedName>
</protein>
<proteinExistence type="predicted"/>
<dbReference type="AlphaFoldDB" id="A0A286RB38"/>
<sequence>MSVQLLSGDLEMRARLALCNSPIYELRDIDVEERDNTIVLRGVVSSFYHKQLAQEAVRSILRGHDVELVNLIEVTRDRFVDPD</sequence>
<dbReference type="OrthoDB" id="214050at2"/>
<dbReference type="InterPro" id="IPR007055">
    <property type="entry name" value="BON_dom"/>
</dbReference>
<keyword evidence="3" id="KW-1185">Reference proteome</keyword>
<accession>A0A286RB38</accession>